<organism evidence="7 8">
    <name type="scientific">Friedmanniomyces endolithicus</name>
    <dbReference type="NCBI Taxonomy" id="329885"/>
    <lineage>
        <taxon>Eukaryota</taxon>
        <taxon>Fungi</taxon>
        <taxon>Dikarya</taxon>
        <taxon>Ascomycota</taxon>
        <taxon>Pezizomycotina</taxon>
        <taxon>Dothideomycetes</taxon>
        <taxon>Dothideomycetidae</taxon>
        <taxon>Mycosphaerellales</taxon>
        <taxon>Teratosphaeriaceae</taxon>
        <taxon>Friedmanniomyces</taxon>
    </lineage>
</organism>
<dbReference type="Proteomes" id="UP000310066">
    <property type="component" value="Unassembled WGS sequence"/>
</dbReference>
<dbReference type="FunFam" id="3.40.1490.10:FF:000001">
    <property type="entry name" value="Peptidyl-tRNA hydrolase 2"/>
    <property type="match status" value="1"/>
</dbReference>
<evidence type="ECO:0000256" key="1">
    <source>
        <dbReference type="ARBA" id="ARBA00013260"/>
    </source>
</evidence>
<evidence type="ECO:0000256" key="5">
    <source>
        <dbReference type="SAM" id="MobiDB-lite"/>
    </source>
</evidence>
<comment type="similarity">
    <text evidence="3">Belongs to the PTH2 family.</text>
</comment>
<evidence type="ECO:0000256" key="6">
    <source>
        <dbReference type="SAM" id="Phobius"/>
    </source>
</evidence>
<dbReference type="AlphaFoldDB" id="A0A4U0UXB4"/>
<dbReference type="NCBIfam" id="TIGR00283">
    <property type="entry name" value="arch_pth2"/>
    <property type="match status" value="1"/>
</dbReference>
<keyword evidence="6" id="KW-0812">Transmembrane</keyword>
<evidence type="ECO:0000256" key="3">
    <source>
        <dbReference type="ARBA" id="ARBA00038050"/>
    </source>
</evidence>
<dbReference type="EC" id="3.1.1.29" evidence="1"/>
<protein>
    <recommendedName>
        <fullName evidence="1">peptidyl-tRNA hydrolase</fullName>
        <ecNumber evidence="1">3.1.1.29</ecNumber>
    </recommendedName>
</protein>
<dbReference type="GO" id="GO:0005829">
    <property type="term" value="C:cytosol"/>
    <property type="evidence" value="ECO:0007669"/>
    <property type="project" value="TreeGrafter"/>
</dbReference>
<gene>
    <name evidence="7" type="ORF">B0A54_10205</name>
</gene>
<accession>A0A4U0UXB4</accession>
<dbReference type="SUPFAM" id="SSF102462">
    <property type="entry name" value="Peptidyl-tRNA hydrolase II"/>
    <property type="match status" value="1"/>
</dbReference>
<dbReference type="OrthoDB" id="1733656at2759"/>
<comment type="catalytic activity">
    <reaction evidence="4">
        <text>an N-acyl-L-alpha-aminoacyl-tRNA + H2O = an N-acyl-L-amino acid + a tRNA + H(+)</text>
        <dbReference type="Rhea" id="RHEA:54448"/>
        <dbReference type="Rhea" id="RHEA-COMP:10123"/>
        <dbReference type="Rhea" id="RHEA-COMP:13883"/>
        <dbReference type="ChEBI" id="CHEBI:15377"/>
        <dbReference type="ChEBI" id="CHEBI:15378"/>
        <dbReference type="ChEBI" id="CHEBI:59874"/>
        <dbReference type="ChEBI" id="CHEBI:78442"/>
        <dbReference type="ChEBI" id="CHEBI:138191"/>
        <dbReference type="EC" id="3.1.1.29"/>
    </reaction>
</comment>
<dbReference type="CDD" id="cd02430">
    <property type="entry name" value="PTH2"/>
    <property type="match status" value="1"/>
</dbReference>
<keyword evidence="6" id="KW-1133">Transmembrane helix</keyword>
<dbReference type="PANTHER" id="PTHR12649">
    <property type="entry name" value="PEPTIDYL-TRNA HYDROLASE 2"/>
    <property type="match status" value="1"/>
</dbReference>
<dbReference type="InterPro" id="IPR002833">
    <property type="entry name" value="PTH2"/>
</dbReference>
<evidence type="ECO:0000313" key="8">
    <source>
        <dbReference type="Proteomes" id="UP000310066"/>
    </source>
</evidence>
<sequence length="259" mass="27319">MANVQDRGPPSTASIALATAIVSGLAGYYFAQARSIGLFGSTTTRPAAGAATEESDVSDAESASHSDKDDDVQDLGELKSFADSAEECKLVLVVRTDLGMGKGMWRERCAIAELGSHILSPRRAYIYQRVHVALPSSPDLSTLVTHSCSTTVLIPVTGKIAAQCGHATLACYKTLVRANPSHPVLRQWERLGQAKVALKVDSEEDMLMLQAQAISLGLCAQVIHDAGRTQIASGSATVLGIGPAPKSKVDEVTGHLRLL</sequence>
<evidence type="ECO:0000313" key="7">
    <source>
        <dbReference type="EMBL" id="TKA39855.1"/>
    </source>
</evidence>
<dbReference type="InterPro" id="IPR023476">
    <property type="entry name" value="Pep_tRNA_hydro_II_dom_sf"/>
</dbReference>
<comment type="caution">
    <text evidence="7">The sequence shown here is derived from an EMBL/GenBank/DDBJ whole genome shotgun (WGS) entry which is preliminary data.</text>
</comment>
<dbReference type="STRING" id="329885.A0A4U0UXB4"/>
<name>A0A4U0UXB4_9PEZI</name>
<dbReference type="Gene3D" id="3.40.1490.10">
    <property type="entry name" value="Bit1"/>
    <property type="match status" value="1"/>
</dbReference>
<proteinExistence type="inferred from homology"/>
<keyword evidence="6" id="KW-0472">Membrane</keyword>
<feature type="region of interest" description="Disordered" evidence="5">
    <location>
        <begin position="47"/>
        <end position="72"/>
    </location>
</feature>
<keyword evidence="2" id="KW-0378">Hydrolase</keyword>
<dbReference type="Pfam" id="PF01981">
    <property type="entry name" value="PTH2"/>
    <property type="match status" value="1"/>
</dbReference>
<dbReference type="GO" id="GO:0004045">
    <property type="term" value="F:peptidyl-tRNA hydrolase activity"/>
    <property type="evidence" value="ECO:0007669"/>
    <property type="project" value="UniProtKB-EC"/>
</dbReference>
<feature type="transmembrane region" description="Helical" evidence="6">
    <location>
        <begin position="12"/>
        <end position="31"/>
    </location>
</feature>
<evidence type="ECO:0000256" key="2">
    <source>
        <dbReference type="ARBA" id="ARBA00022801"/>
    </source>
</evidence>
<dbReference type="PANTHER" id="PTHR12649:SF11">
    <property type="entry name" value="PEPTIDYL-TRNA HYDROLASE 2, MITOCHONDRIAL"/>
    <property type="match status" value="1"/>
</dbReference>
<dbReference type="EMBL" id="NAJP01000036">
    <property type="protein sequence ID" value="TKA39855.1"/>
    <property type="molecule type" value="Genomic_DNA"/>
</dbReference>
<evidence type="ECO:0000256" key="4">
    <source>
        <dbReference type="ARBA" id="ARBA00048707"/>
    </source>
</evidence>
<reference evidence="7 8" key="1">
    <citation type="submission" date="2017-03" db="EMBL/GenBank/DDBJ databases">
        <title>Genomes of endolithic fungi from Antarctica.</title>
        <authorList>
            <person name="Coleine C."/>
            <person name="Masonjones S."/>
            <person name="Stajich J.E."/>
        </authorList>
    </citation>
    <scope>NUCLEOTIDE SEQUENCE [LARGE SCALE GENOMIC DNA]</scope>
    <source>
        <strain evidence="7 8">CCFEE 5311</strain>
    </source>
</reference>